<dbReference type="PANTHER" id="PTHR37287">
    <property type="entry name" value="INO EIGHTY SUBUNIT 1"/>
    <property type="match status" value="1"/>
</dbReference>
<protein>
    <recommendedName>
        <fullName evidence="4">Ino eighty subunit 1</fullName>
    </recommendedName>
</protein>
<feature type="region of interest" description="Disordered" evidence="1">
    <location>
        <begin position="771"/>
        <end position="815"/>
    </location>
</feature>
<dbReference type="Proteomes" id="UP000054845">
    <property type="component" value="Unassembled WGS sequence"/>
</dbReference>
<dbReference type="GO" id="GO:0031011">
    <property type="term" value="C:Ino80 complex"/>
    <property type="evidence" value="ECO:0007669"/>
    <property type="project" value="InterPro"/>
</dbReference>
<reference evidence="2 3" key="1">
    <citation type="submission" date="2014-09" db="EMBL/GenBank/DDBJ databases">
        <authorList>
            <person name="Magalhaes I.L.F."/>
            <person name="Oliveira U."/>
            <person name="Santos F.R."/>
            <person name="Vidigal T.H.D.A."/>
            <person name="Brescovit A.D."/>
            <person name="Santos A.J."/>
        </authorList>
    </citation>
    <scope>NUCLEOTIDE SEQUENCE [LARGE SCALE GENOMIC DNA]</scope>
</reference>
<dbReference type="OrthoDB" id="5413003at2759"/>
<dbReference type="PANTHER" id="PTHR37287:SF1">
    <property type="entry name" value="INO EIGHTY SUBUNIT 1"/>
    <property type="match status" value="1"/>
</dbReference>
<feature type="region of interest" description="Disordered" evidence="1">
    <location>
        <begin position="1"/>
        <end position="109"/>
    </location>
</feature>
<feature type="region of interest" description="Disordered" evidence="1">
    <location>
        <begin position="596"/>
        <end position="652"/>
    </location>
</feature>
<evidence type="ECO:0000313" key="2">
    <source>
        <dbReference type="EMBL" id="CEH15732.1"/>
    </source>
</evidence>
<keyword evidence="3" id="KW-1185">Reference proteome</keyword>
<evidence type="ECO:0000256" key="1">
    <source>
        <dbReference type="SAM" id="MobiDB-lite"/>
    </source>
</evidence>
<evidence type="ECO:0000313" key="3">
    <source>
        <dbReference type="Proteomes" id="UP000054845"/>
    </source>
</evidence>
<feature type="compositionally biased region" description="Basic and acidic residues" evidence="1">
    <location>
        <begin position="508"/>
        <end position="519"/>
    </location>
</feature>
<sequence>MSTRDNAEPDHSSSRRGDARAASPTDDVDHSNDADATHVHTQRGVKRSRGDEDQPDAGPLSARARGSASSEAGSGVADTAEGATSEVKGATPVVHSSRDPNEDKVAPGSAPYWPGYMNSVFGKNGGPVPRNLPVKRYDGEPLTRADLQHAVLCHIFGDTQRVFTNPRPGTLDLEGQERPFVTPMFPYGMAPTCARPSDESAEEHEAYLTRLRAWQEASEGGDEERRKRGLPCPGDKLLTFKELYLEALLSSSRCTKTMRDKLLAEEEYAEDFGKVNLLVNVGRINTTLAFYPEMKTVLRSYHPLASLQKCENTRRNMQDAPRMKSLLKASLIETEKPGPAGTNNATAANAVINMVFLLLNHAPDITAMHFVAPHDLYTLFFPHGDYPVPARERARVFLWLLWHYLERHEYVPPDQQPPNPFDDDFSRKSAADAATAYAGLSKEEQDRISAEGLWRGIKNPEYDPASQRRDEQKVALAGAQVALTAGKRDTAREQLRKAGVSLGAATKNVEKADPDAKESEGDEFPPSSTWEDALVPLPEEYLHRLLAPKLSVVSIAESAKENVDAQDEIDWALEVRQDRSAFLLKVQQEEQLKATGGLEYSMTEDYGRVDSPMDTDPGTDAKGPRSSLPSRGGGKGLRGKPKGRVPNTTGGGSAYPLANILAAAKDQSLAHARRESTTPAQGTGDANANEPAGQSSASGPTGGTERAHAKGRPARQLPRPPHLWGLDLSVPAAPNGIARNRNMSSAAHFAAQAAALSLPRTAWRRILERARRGVGDASYESGDEAVYEEEAKDERPRGEIVETHPGARSTGCGRR</sequence>
<proteinExistence type="predicted"/>
<feature type="compositionally biased region" description="Low complexity" evidence="1">
    <location>
        <begin position="57"/>
        <end position="75"/>
    </location>
</feature>
<feature type="compositionally biased region" description="Basic and acidic residues" evidence="1">
    <location>
        <begin position="96"/>
        <end position="105"/>
    </location>
</feature>
<feature type="compositionally biased region" description="Basic and acidic residues" evidence="1">
    <location>
        <begin position="1"/>
        <end position="19"/>
    </location>
</feature>
<accession>A0A0P1BHR2</accession>
<dbReference type="EMBL" id="CCYA01000272">
    <property type="protein sequence ID" value="CEH15732.1"/>
    <property type="molecule type" value="Genomic_DNA"/>
</dbReference>
<dbReference type="InterPro" id="IPR038014">
    <property type="entry name" value="Ies1"/>
</dbReference>
<feature type="compositionally biased region" description="Polar residues" evidence="1">
    <location>
        <begin position="677"/>
        <end position="699"/>
    </location>
</feature>
<organism evidence="2 3">
    <name type="scientific">Ceraceosorus bombacis</name>
    <dbReference type="NCBI Taxonomy" id="401625"/>
    <lineage>
        <taxon>Eukaryota</taxon>
        <taxon>Fungi</taxon>
        <taxon>Dikarya</taxon>
        <taxon>Basidiomycota</taxon>
        <taxon>Ustilaginomycotina</taxon>
        <taxon>Exobasidiomycetes</taxon>
        <taxon>Ceraceosorales</taxon>
        <taxon>Ceraceosoraceae</taxon>
        <taxon>Ceraceosorus</taxon>
    </lineage>
</organism>
<feature type="region of interest" description="Disordered" evidence="1">
    <location>
        <begin position="506"/>
        <end position="529"/>
    </location>
</feature>
<feature type="compositionally biased region" description="Basic and acidic residues" evidence="1">
    <location>
        <begin position="792"/>
        <end position="802"/>
    </location>
</feature>
<dbReference type="AlphaFoldDB" id="A0A0P1BHR2"/>
<dbReference type="STRING" id="401625.A0A0P1BHR2"/>
<evidence type="ECO:0008006" key="4">
    <source>
        <dbReference type="Google" id="ProtNLM"/>
    </source>
</evidence>
<name>A0A0P1BHR2_9BASI</name>
<feature type="region of interest" description="Disordered" evidence="1">
    <location>
        <begin position="666"/>
        <end position="723"/>
    </location>
</feature>
<feature type="compositionally biased region" description="Basic and acidic residues" evidence="1">
    <location>
        <begin position="27"/>
        <end position="38"/>
    </location>
</feature>
<feature type="compositionally biased region" description="Acidic residues" evidence="1">
    <location>
        <begin position="781"/>
        <end position="791"/>
    </location>
</feature>